<dbReference type="InParanoid" id="E3J741"/>
<gene>
    <name evidence="1" type="ordered locus">FraEuI1c_6424</name>
</gene>
<dbReference type="STRING" id="298654.FraEuI1c_6424"/>
<dbReference type="AlphaFoldDB" id="E3J741"/>
<evidence type="ECO:0000313" key="1">
    <source>
        <dbReference type="EMBL" id="ADP84405.1"/>
    </source>
</evidence>
<reference evidence="1 2" key="1">
    <citation type="submission" date="2010-10" db="EMBL/GenBank/DDBJ databases">
        <title>Complete sequence of Frankia sp. EuI1c.</title>
        <authorList>
            <consortium name="US DOE Joint Genome Institute"/>
            <person name="Lucas S."/>
            <person name="Copeland A."/>
            <person name="Lapidus A."/>
            <person name="Cheng J.-F."/>
            <person name="Bruce D."/>
            <person name="Goodwin L."/>
            <person name="Pitluck S."/>
            <person name="Chertkov O."/>
            <person name="Detter J.C."/>
            <person name="Han C."/>
            <person name="Tapia R."/>
            <person name="Land M."/>
            <person name="Hauser L."/>
            <person name="Jeffries C."/>
            <person name="Kyrpides N."/>
            <person name="Ivanova N."/>
            <person name="Mikhailova N."/>
            <person name="Beauchemin N."/>
            <person name="Sen A."/>
            <person name="Sur S.A."/>
            <person name="Gtari M."/>
            <person name="Wall L."/>
            <person name="Tisa L."/>
            <person name="Woyke T."/>
        </authorList>
    </citation>
    <scope>NUCLEOTIDE SEQUENCE [LARGE SCALE GENOMIC DNA]</scope>
    <source>
        <strain evidence="2">DSM 45817 / CECT 9037 / EuI1c</strain>
    </source>
</reference>
<name>E3J741_PSEI1</name>
<proteinExistence type="predicted"/>
<evidence type="ECO:0000313" key="2">
    <source>
        <dbReference type="Proteomes" id="UP000002484"/>
    </source>
</evidence>
<dbReference type="HOGENOM" id="CLU_2522728_0_0_11"/>
<organism evidence="1 2">
    <name type="scientific">Pseudofrankia inefficax (strain DSM 45817 / CECT 9037 / DDB 130130 / EuI1c)</name>
    <name type="common">Frankia inefficax</name>
    <dbReference type="NCBI Taxonomy" id="298654"/>
    <lineage>
        <taxon>Bacteria</taxon>
        <taxon>Bacillati</taxon>
        <taxon>Actinomycetota</taxon>
        <taxon>Actinomycetes</taxon>
        <taxon>Frankiales</taxon>
        <taxon>Frankiaceae</taxon>
        <taxon>Pseudofrankia</taxon>
    </lineage>
</organism>
<protein>
    <submittedName>
        <fullName evidence="1">Uncharacterized protein</fullName>
    </submittedName>
</protein>
<dbReference type="KEGG" id="fri:FraEuI1c_6424"/>
<dbReference type="EMBL" id="CP002299">
    <property type="protein sequence ID" value="ADP84405.1"/>
    <property type="molecule type" value="Genomic_DNA"/>
</dbReference>
<keyword evidence="2" id="KW-1185">Reference proteome</keyword>
<dbReference type="Proteomes" id="UP000002484">
    <property type="component" value="Chromosome"/>
</dbReference>
<sequence>MDVTLVGKPTEVQLALDALNLIMSVEQSSVPEPAGDGLFRVHAVVIDPDDPRYQISDDVLAAELGLTLPPAQAARRDETRDGTP</sequence>
<accession>E3J741</accession>
<dbReference type="RefSeq" id="WP_013427518.1">
    <property type="nucleotide sequence ID" value="NC_014666.1"/>
</dbReference>